<dbReference type="NCBIfam" id="NF008585">
    <property type="entry name" value="PRK11548.1"/>
    <property type="match status" value="1"/>
</dbReference>
<keyword evidence="8" id="KW-1185">Reference proteome</keyword>
<comment type="subcellular location">
    <subcellularLocation>
        <location evidence="4">Cell outer membrane</location>
        <topology evidence="4">Lipid-anchor</topology>
    </subcellularLocation>
</comment>
<evidence type="ECO:0000256" key="1">
    <source>
        <dbReference type="ARBA" id="ARBA00022729"/>
    </source>
</evidence>
<reference evidence="7 8" key="1">
    <citation type="journal article" date="2014" name="Appl. Environ. Microbiol.">
        <title>Gut symbionts from distinct hosts exhibit genotoxic activity via divergent colibactin biosynthetic pathways.</title>
        <authorList>
            <person name="Engel P."/>
            <person name="Vizcaino M.I."/>
            <person name="Crawford J.M."/>
        </authorList>
    </citation>
    <scope>NUCLEOTIDE SEQUENCE [LARGE SCALE GENOMIC DNA]</scope>
    <source>
        <strain evidence="7 8">PEB0191</strain>
    </source>
</reference>
<dbReference type="Gene3D" id="3.30.1450.10">
    <property type="match status" value="1"/>
</dbReference>
<dbReference type="Proteomes" id="UP000030901">
    <property type="component" value="Chromosome"/>
</dbReference>
<evidence type="ECO:0000259" key="6">
    <source>
        <dbReference type="Pfam" id="PF04355"/>
    </source>
</evidence>
<dbReference type="KEGG" id="fpp:FPB0191_01771"/>
<keyword evidence="2 4" id="KW-0472">Membrane</keyword>
<keyword evidence="1 4" id="KW-0732">Signal</keyword>
<dbReference type="GO" id="GO:0030674">
    <property type="term" value="F:protein-macromolecule adaptor activity"/>
    <property type="evidence" value="ECO:0007669"/>
    <property type="project" value="TreeGrafter"/>
</dbReference>
<dbReference type="InterPro" id="IPR026592">
    <property type="entry name" value="BamE"/>
</dbReference>
<dbReference type="GO" id="GO:1990063">
    <property type="term" value="C:Bam protein complex"/>
    <property type="evidence" value="ECO:0007669"/>
    <property type="project" value="TreeGrafter"/>
</dbReference>
<dbReference type="Pfam" id="PF04355">
    <property type="entry name" value="BamE"/>
    <property type="match status" value="1"/>
</dbReference>
<dbReference type="PROSITE" id="PS51257">
    <property type="entry name" value="PROKAR_LIPOPROTEIN"/>
    <property type="match status" value="1"/>
</dbReference>
<evidence type="ECO:0000313" key="8">
    <source>
        <dbReference type="Proteomes" id="UP000030901"/>
    </source>
</evidence>
<evidence type="ECO:0000256" key="3">
    <source>
        <dbReference type="ARBA" id="ARBA00023237"/>
    </source>
</evidence>
<name>A0A0A7S421_FRIPE</name>
<dbReference type="PANTHER" id="PTHR37482:SF1">
    <property type="entry name" value="OUTER MEMBRANE PROTEIN ASSEMBLY FACTOR BAME"/>
    <property type="match status" value="1"/>
</dbReference>
<proteinExistence type="inferred from homology"/>
<accession>A0A0A7S421</accession>
<dbReference type="HAMAP" id="MF_00925">
    <property type="entry name" value="OM_assembly_BamE"/>
    <property type="match status" value="1"/>
</dbReference>
<dbReference type="InterPro" id="IPR007450">
    <property type="entry name" value="BamE_dom"/>
</dbReference>
<dbReference type="RefSeq" id="WP_052236902.1">
    <property type="nucleotide sequence ID" value="NZ_CALYQC010000029.1"/>
</dbReference>
<dbReference type="EMBL" id="CP009056">
    <property type="protein sequence ID" value="AJA45587.1"/>
    <property type="molecule type" value="Genomic_DNA"/>
</dbReference>
<keyword evidence="5" id="KW-1133">Transmembrane helix</keyword>
<comment type="subunit">
    <text evidence="4">Part of the Bam complex.</text>
</comment>
<dbReference type="InterPro" id="IPR037873">
    <property type="entry name" value="BamE-like"/>
</dbReference>
<sequence>MSLLRFIIVAITTSFLLVGCSFVDRWVYRPDINQGNYLTQEAVDKLKVGQTKEQVLFIMGSPMLTSIFGDDIWYYVFRQNPQHGYTKQITYTISFNSAGNVADIKRTASDNTTLDEME</sequence>
<dbReference type="GO" id="GO:0043165">
    <property type="term" value="P:Gram-negative-bacterium-type cell outer membrane assembly"/>
    <property type="evidence" value="ECO:0007669"/>
    <property type="project" value="UniProtKB-UniRule"/>
</dbReference>
<dbReference type="AlphaFoldDB" id="A0A0A7S421"/>
<comment type="similarity">
    <text evidence="4">Belongs to the BamE family.</text>
</comment>
<evidence type="ECO:0000256" key="5">
    <source>
        <dbReference type="SAM" id="Phobius"/>
    </source>
</evidence>
<feature type="domain" description="Outer membrane protein assembly factor BamE" evidence="6">
    <location>
        <begin position="35"/>
        <end position="104"/>
    </location>
</feature>
<dbReference type="HOGENOM" id="CLU_083835_4_0_6"/>
<dbReference type="PANTHER" id="PTHR37482">
    <property type="entry name" value="OUTER MEMBRANE PROTEIN ASSEMBLY FACTOR BAME"/>
    <property type="match status" value="1"/>
</dbReference>
<feature type="transmembrane region" description="Helical" evidence="5">
    <location>
        <begin position="6"/>
        <end position="28"/>
    </location>
</feature>
<dbReference type="STRING" id="1267021.FPB0191_01771"/>
<protein>
    <recommendedName>
        <fullName evidence="4">Outer membrane protein assembly factor BamE</fullName>
    </recommendedName>
</protein>
<keyword evidence="3 4" id="KW-0998">Cell outer membrane</keyword>
<keyword evidence="4" id="KW-0564">Palmitate</keyword>
<evidence type="ECO:0000256" key="2">
    <source>
        <dbReference type="ARBA" id="ARBA00023136"/>
    </source>
</evidence>
<keyword evidence="4" id="KW-0449">Lipoprotein</keyword>
<dbReference type="OrthoDB" id="9808250at2"/>
<dbReference type="GO" id="GO:0051205">
    <property type="term" value="P:protein insertion into membrane"/>
    <property type="evidence" value="ECO:0007669"/>
    <property type="project" value="UniProtKB-UniRule"/>
</dbReference>
<gene>
    <name evidence="4" type="primary">bamE</name>
    <name evidence="7" type="ORF">FPB0191_01771</name>
</gene>
<keyword evidence="5" id="KW-0812">Transmembrane</keyword>
<evidence type="ECO:0000256" key="4">
    <source>
        <dbReference type="HAMAP-Rule" id="MF_00925"/>
    </source>
</evidence>
<organism evidence="7 8">
    <name type="scientific">Frischella perrara</name>
    <dbReference type="NCBI Taxonomy" id="1267021"/>
    <lineage>
        <taxon>Bacteria</taxon>
        <taxon>Pseudomonadati</taxon>
        <taxon>Pseudomonadota</taxon>
        <taxon>Gammaproteobacteria</taxon>
        <taxon>Orbales</taxon>
        <taxon>Orbaceae</taxon>
        <taxon>Frischella</taxon>
    </lineage>
</organism>
<comment type="function">
    <text evidence="4">Part of the outer membrane protein assembly complex, which is involved in assembly and insertion of beta-barrel proteins into the outer membrane.</text>
</comment>
<evidence type="ECO:0000313" key="7">
    <source>
        <dbReference type="EMBL" id="AJA45587.1"/>
    </source>
</evidence>